<dbReference type="GO" id="GO:0051231">
    <property type="term" value="P:spindle elongation"/>
    <property type="evidence" value="ECO:0007669"/>
    <property type="project" value="TreeGrafter"/>
</dbReference>
<evidence type="ECO:0000313" key="14">
    <source>
        <dbReference type="Proteomes" id="UP001162162"/>
    </source>
</evidence>
<dbReference type="GO" id="GO:0007018">
    <property type="term" value="P:microtubule-based movement"/>
    <property type="evidence" value="ECO:0007669"/>
    <property type="project" value="InterPro"/>
</dbReference>
<evidence type="ECO:0000256" key="11">
    <source>
        <dbReference type="SAM" id="MobiDB-lite"/>
    </source>
</evidence>
<keyword evidence="5 8" id="KW-0067">ATP-binding</keyword>
<evidence type="ECO:0000256" key="7">
    <source>
        <dbReference type="ARBA" id="ARBA00023212"/>
    </source>
</evidence>
<evidence type="ECO:0000256" key="3">
    <source>
        <dbReference type="ARBA" id="ARBA00022701"/>
    </source>
</evidence>
<protein>
    <recommendedName>
        <fullName evidence="9">Kinesin-like protein</fullName>
    </recommendedName>
</protein>
<feature type="coiled-coil region" evidence="10">
    <location>
        <begin position="477"/>
        <end position="550"/>
    </location>
</feature>
<dbReference type="Gene3D" id="3.40.850.10">
    <property type="entry name" value="Kinesin motor domain"/>
    <property type="match status" value="2"/>
</dbReference>
<comment type="caution">
    <text evidence="13">The sequence shown here is derived from an EMBL/GenBank/DDBJ whole genome shotgun (WGS) entry which is preliminary data.</text>
</comment>
<accession>A0AAV8YJZ3</accession>
<feature type="compositionally biased region" description="Polar residues" evidence="11">
    <location>
        <begin position="784"/>
        <end position="799"/>
    </location>
</feature>
<feature type="region of interest" description="Disordered" evidence="11">
    <location>
        <begin position="781"/>
        <end position="819"/>
    </location>
</feature>
<feature type="binding site" evidence="8">
    <location>
        <begin position="97"/>
        <end position="104"/>
    </location>
    <ligand>
        <name>ATP</name>
        <dbReference type="ChEBI" id="CHEBI:30616"/>
    </ligand>
</feature>
<evidence type="ECO:0000313" key="13">
    <source>
        <dbReference type="EMBL" id="KAJ8951945.1"/>
    </source>
</evidence>
<dbReference type="InterPro" id="IPR001752">
    <property type="entry name" value="Kinesin_motor_dom"/>
</dbReference>
<organism evidence="13 14">
    <name type="scientific">Aromia moschata</name>
    <dbReference type="NCBI Taxonomy" id="1265417"/>
    <lineage>
        <taxon>Eukaryota</taxon>
        <taxon>Metazoa</taxon>
        <taxon>Ecdysozoa</taxon>
        <taxon>Arthropoda</taxon>
        <taxon>Hexapoda</taxon>
        <taxon>Insecta</taxon>
        <taxon>Pterygota</taxon>
        <taxon>Neoptera</taxon>
        <taxon>Endopterygota</taxon>
        <taxon>Coleoptera</taxon>
        <taxon>Polyphaga</taxon>
        <taxon>Cucujiformia</taxon>
        <taxon>Chrysomeloidea</taxon>
        <taxon>Cerambycidae</taxon>
        <taxon>Cerambycinae</taxon>
        <taxon>Callichromatini</taxon>
        <taxon>Aromia</taxon>
    </lineage>
</organism>
<dbReference type="PROSITE" id="PS00411">
    <property type="entry name" value="KINESIN_MOTOR_1"/>
    <property type="match status" value="1"/>
</dbReference>
<feature type="domain" description="Kinesin motor" evidence="12">
    <location>
        <begin position="20"/>
        <end position="293"/>
    </location>
</feature>
<evidence type="ECO:0000256" key="1">
    <source>
        <dbReference type="ARBA" id="ARBA00004245"/>
    </source>
</evidence>
<evidence type="ECO:0000259" key="12">
    <source>
        <dbReference type="PROSITE" id="PS50067"/>
    </source>
</evidence>
<sequence>MATVIPAKKTKDKSTEKLQNVKVIVRVRPLNKVEEEQHVKTTVKCLSQREILTKEKKFYFDRVFKPETTQLEVYMAVVAPMIPDVIAGYNCTVFAYGQTGSGKTYTMTGDNCQRVINWRDDLVAGCVPRAAAHIFEELSAERSENNVKVSYLELYNEEIRDLLSDDESVLPVYDHCKHQREHGFGEDILKAGKINLVDLAGSENIARSGCKDVRAVELANINKSLLTLGRVIQALADKSQKHVPYRDSKLTRILQDSLGGHTKTAIIATVSPAAGSYEETTSTLDYASCGLLTEIDRLQKDLDAAHDKSGFYVNKDNYQKLIDGMEAVTGEKLTIEEIARKQSKRIEELEEILAMKIKEFDETVELCKRNKEMLAKAKAVIKEKKACLKQERYVSQTYEAQANQLQKEVKNLVSTAEQLSQESGILHDKLEKQYDIIITNESTARTAIAKVFELLDKVTADNAKLMESDSCVGKQCREDVNDLKQSIEESLESVKRAIDKFNKIALDKVILREPVKAMRDKYIETIKNNVVEMKRQLEQHCERLERFETTGLLKFLTNFQETMKHFAQSVHDMAVRINCVLGADDLNISKGLEKLEMNLLIRKEEEEIIFKNRVQRDNEILGQITALKELVNTRRGIREEGLLRDMGDLMEETQLNVNTLSRTFRQSFFDIRRSAPGPPRAEEIGNVACKLSSELRTLDENTTTVRGHAETLGSMTVTVSDAFINISSVLESKVESVHSRLDFLMDDTETIQKTFNNLAKETNKILTDEFLEKVVPVTHEGDTPQRNTVSLPRITTTHAPQGATHREVQAGESVARQPK</sequence>
<dbReference type="InterPro" id="IPR047149">
    <property type="entry name" value="KIF11-like"/>
</dbReference>
<dbReference type="Pfam" id="PF00225">
    <property type="entry name" value="Kinesin"/>
    <property type="match status" value="2"/>
</dbReference>
<dbReference type="GO" id="GO:0008017">
    <property type="term" value="F:microtubule binding"/>
    <property type="evidence" value="ECO:0007669"/>
    <property type="project" value="InterPro"/>
</dbReference>
<dbReference type="SMART" id="SM00129">
    <property type="entry name" value="KISc"/>
    <property type="match status" value="1"/>
</dbReference>
<evidence type="ECO:0000256" key="9">
    <source>
        <dbReference type="RuleBase" id="RU000394"/>
    </source>
</evidence>
<dbReference type="PROSITE" id="PS50067">
    <property type="entry name" value="KINESIN_MOTOR_2"/>
    <property type="match status" value="1"/>
</dbReference>
<dbReference type="InterPro" id="IPR027417">
    <property type="entry name" value="P-loop_NTPase"/>
</dbReference>
<keyword evidence="14" id="KW-1185">Reference proteome</keyword>
<dbReference type="InterPro" id="IPR019821">
    <property type="entry name" value="Kinesin_motor_CS"/>
</dbReference>
<evidence type="ECO:0000256" key="6">
    <source>
        <dbReference type="ARBA" id="ARBA00023175"/>
    </source>
</evidence>
<reference evidence="13" key="1">
    <citation type="journal article" date="2023" name="Insect Mol. Biol.">
        <title>Genome sequencing provides insights into the evolution of gene families encoding plant cell wall-degrading enzymes in longhorned beetles.</title>
        <authorList>
            <person name="Shin N.R."/>
            <person name="Okamura Y."/>
            <person name="Kirsch R."/>
            <person name="Pauchet Y."/>
        </authorList>
    </citation>
    <scope>NUCLEOTIDE SEQUENCE</scope>
    <source>
        <strain evidence="13">AMC_N1</strain>
    </source>
</reference>
<evidence type="ECO:0000256" key="5">
    <source>
        <dbReference type="ARBA" id="ARBA00022840"/>
    </source>
</evidence>
<comment type="similarity">
    <text evidence="8 9">Belongs to the TRAFAC class myosin-kinesin ATPase superfamily. Kinesin family.</text>
</comment>
<dbReference type="GO" id="GO:0008574">
    <property type="term" value="F:plus-end-directed microtubule motor activity"/>
    <property type="evidence" value="ECO:0007669"/>
    <property type="project" value="TreeGrafter"/>
</dbReference>
<dbReference type="GO" id="GO:0090307">
    <property type="term" value="P:mitotic spindle assembly"/>
    <property type="evidence" value="ECO:0007669"/>
    <property type="project" value="TreeGrafter"/>
</dbReference>
<keyword evidence="7" id="KW-0206">Cytoskeleton</keyword>
<dbReference type="SUPFAM" id="SSF52540">
    <property type="entry name" value="P-loop containing nucleoside triphosphate hydrolases"/>
    <property type="match status" value="1"/>
</dbReference>
<dbReference type="Proteomes" id="UP001162162">
    <property type="component" value="Unassembled WGS sequence"/>
</dbReference>
<dbReference type="InterPro" id="IPR036961">
    <property type="entry name" value="Kinesin_motor_dom_sf"/>
</dbReference>
<proteinExistence type="inferred from homology"/>
<evidence type="ECO:0000256" key="10">
    <source>
        <dbReference type="SAM" id="Coils"/>
    </source>
</evidence>
<dbReference type="GO" id="GO:0072686">
    <property type="term" value="C:mitotic spindle"/>
    <property type="evidence" value="ECO:0007669"/>
    <property type="project" value="TreeGrafter"/>
</dbReference>
<dbReference type="PANTHER" id="PTHR47970:SF12">
    <property type="entry name" value="KINESIN FAMILY MEMBER 11"/>
    <property type="match status" value="1"/>
</dbReference>
<keyword evidence="3 9" id="KW-0493">Microtubule</keyword>
<gene>
    <name evidence="13" type="ORF">NQ318_013613</name>
</gene>
<dbReference type="AlphaFoldDB" id="A0AAV8YJZ3"/>
<name>A0AAV8YJZ3_9CUCU</name>
<evidence type="ECO:0000256" key="4">
    <source>
        <dbReference type="ARBA" id="ARBA00022741"/>
    </source>
</evidence>
<evidence type="ECO:0000256" key="8">
    <source>
        <dbReference type="PROSITE-ProRule" id="PRU00283"/>
    </source>
</evidence>
<dbReference type="GO" id="GO:0005524">
    <property type="term" value="F:ATP binding"/>
    <property type="evidence" value="ECO:0007669"/>
    <property type="project" value="UniProtKB-UniRule"/>
</dbReference>
<feature type="coiled-coil region" evidence="10">
    <location>
        <begin position="388"/>
        <end position="422"/>
    </location>
</feature>
<dbReference type="PRINTS" id="PR00380">
    <property type="entry name" value="KINESINHEAVY"/>
</dbReference>
<keyword evidence="2" id="KW-0963">Cytoplasm</keyword>
<dbReference type="EMBL" id="JAPWTK010000077">
    <property type="protein sequence ID" value="KAJ8951945.1"/>
    <property type="molecule type" value="Genomic_DNA"/>
</dbReference>
<evidence type="ECO:0000256" key="2">
    <source>
        <dbReference type="ARBA" id="ARBA00022490"/>
    </source>
</evidence>
<keyword evidence="6 8" id="KW-0505">Motor protein</keyword>
<keyword evidence="10" id="KW-0175">Coiled coil</keyword>
<comment type="subcellular location">
    <subcellularLocation>
        <location evidence="1">Cytoplasm</location>
        <location evidence="1">Cytoskeleton</location>
    </subcellularLocation>
</comment>
<keyword evidence="4 8" id="KW-0547">Nucleotide-binding</keyword>
<dbReference type="GO" id="GO:0005876">
    <property type="term" value="C:spindle microtubule"/>
    <property type="evidence" value="ECO:0007669"/>
    <property type="project" value="TreeGrafter"/>
</dbReference>
<dbReference type="PANTHER" id="PTHR47970">
    <property type="entry name" value="KINESIN-LIKE PROTEIN KIF11"/>
    <property type="match status" value="1"/>
</dbReference>